<proteinExistence type="predicted"/>
<dbReference type="Proteomes" id="UP000822688">
    <property type="component" value="Chromosome 3"/>
</dbReference>
<dbReference type="InterPro" id="IPR027356">
    <property type="entry name" value="NPH3_dom"/>
</dbReference>
<protein>
    <recommendedName>
        <fullName evidence="8">BTB/POZ domain-containing protein</fullName>
    </recommendedName>
</protein>
<comment type="pathway">
    <text evidence="1">Protein modification; protein ubiquitination.</text>
</comment>
<evidence type="ECO:0000313" key="6">
    <source>
        <dbReference type="EMBL" id="KAG0582497.1"/>
    </source>
</evidence>
<dbReference type="Pfam" id="PF03000">
    <property type="entry name" value="NPH3"/>
    <property type="match status" value="1"/>
</dbReference>
<gene>
    <name evidence="6" type="ORF">KC19_3G064600</name>
</gene>
<evidence type="ECO:0000256" key="1">
    <source>
        <dbReference type="ARBA" id="ARBA00004906"/>
    </source>
</evidence>
<evidence type="ECO:0000313" key="7">
    <source>
        <dbReference type="Proteomes" id="UP000822688"/>
    </source>
</evidence>
<dbReference type="PROSITE" id="PS51649">
    <property type="entry name" value="NPH3"/>
    <property type="match status" value="1"/>
</dbReference>
<keyword evidence="2" id="KW-0833">Ubl conjugation pathway</keyword>
<dbReference type="InterPro" id="IPR043454">
    <property type="entry name" value="NPH3/RPT2-like"/>
</dbReference>
<feature type="region of interest" description="Disordered" evidence="3">
    <location>
        <begin position="816"/>
        <end position="841"/>
    </location>
</feature>
<evidence type="ECO:0000259" key="5">
    <source>
        <dbReference type="PROSITE" id="PS51649"/>
    </source>
</evidence>
<dbReference type="PROSITE" id="PS50097">
    <property type="entry name" value="BTB"/>
    <property type="match status" value="1"/>
</dbReference>
<name>A0A8T0II59_CERPU</name>
<feature type="domain" description="BTB" evidence="4">
    <location>
        <begin position="88"/>
        <end position="153"/>
    </location>
</feature>
<dbReference type="AlphaFoldDB" id="A0A8T0II59"/>
<dbReference type="InterPro" id="IPR000210">
    <property type="entry name" value="BTB/POZ_dom"/>
</dbReference>
<evidence type="ECO:0008006" key="8">
    <source>
        <dbReference type="Google" id="ProtNLM"/>
    </source>
</evidence>
<feature type="compositionally biased region" description="Basic residues" evidence="3">
    <location>
        <begin position="830"/>
        <end position="841"/>
    </location>
</feature>
<dbReference type="SMART" id="SM00225">
    <property type="entry name" value="BTB"/>
    <property type="match status" value="1"/>
</dbReference>
<reference evidence="6" key="1">
    <citation type="submission" date="2020-06" db="EMBL/GenBank/DDBJ databases">
        <title>WGS assembly of Ceratodon purpureus strain R40.</title>
        <authorList>
            <person name="Carey S.B."/>
            <person name="Jenkins J."/>
            <person name="Shu S."/>
            <person name="Lovell J.T."/>
            <person name="Sreedasyam A."/>
            <person name="Maumus F."/>
            <person name="Tiley G.P."/>
            <person name="Fernandez-Pozo N."/>
            <person name="Barry K."/>
            <person name="Chen C."/>
            <person name="Wang M."/>
            <person name="Lipzen A."/>
            <person name="Daum C."/>
            <person name="Saski C.A."/>
            <person name="Payton A.C."/>
            <person name="Mcbreen J.C."/>
            <person name="Conrad R.E."/>
            <person name="Kollar L.M."/>
            <person name="Olsson S."/>
            <person name="Huttunen S."/>
            <person name="Landis J.B."/>
            <person name="Wickett N.J."/>
            <person name="Johnson M.G."/>
            <person name="Rensing S.A."/>
            <person name="Grimwood J."/>
            <person name="Schmutz J."/>
            <person name="Mcdaniel S.F."/>
        </authorList>
    </citation>
    <scope>NUCLEOTIDE SEQUENCE</scope>
    <source>
        <strain evidence="6">R40</strain>
    </source>
</reference>
<evidence type="ECO:0000259" key="4">
    <source>
        <dbReference type="PROSITE" id="PS50097"/>
    </source>
</evidence>
<organism evidence="6 7">
    <name type="scientific">Ceratodon purpureus</name>
    <name type="common">Fire moss</name>
    <name type="synonym">Dicranum purpureum</name>
    <dbReference type="NCBI Taxonomy" id="3225"/>
    <lineage>
        <taxon>Eukaryota</taxon>
        <taxon>Viridiplantae</taxon>
        <taxon>Streptophyta</taxon>
        <taxon>Embryophyta</taxon>
        <taxon>Bryophyta</taxon>
        <taxon>Bryophytina</taxon>
        <taxon>Bryopsida</taxon>
        <taxon>Dicranidae</taxon>
        <taxon>Pseudoditrichales</taxon>
        <taxon>Ditrichaceae</taxon>
        <taxon>Ceratodon</taxon>
    </lineage>
</organism>
<keyword evidence="7" id="KW-1185">Reference proteome</keyword>
<dbReference type="SUPFAM" id="SSF54695">
    <property type="entry name" value="POZ domain"/>
    <property type="match status" value="1"/>
</dbReference>
<evidence type="ECO:0000256" key="2">
    <source>
        <dbReference type="ARBA" id="ARBA00022786"/>
    </source>
</evidence>
<dbReference type="PANTHER" id="PTHR32370">
    <property type="entry name" value="OS12G0117600 PROTEIN"/>
    <property type="match status" value="1"/>
</dbReference>
<comment type="caution">
    <text evidence="6">The sequence shown here is derived from an EMBL/GenBank/DDBJ whole genome shotgun (WGS) entry which is preliminary data.</text>
</comment>
<accession>A0A8T0II59</accession>
<dbReference type="InterPro" id="IPR011333">
    <property type="entry name" value="SKP1/BTB/POZ_sf"/>
</dbReference>
<dbReference type="EMBL" id="CM026423">
    <property type="protein sequence ID" value="KAG0582497.1"/>
    <property type="molecule type" value="Genomic_DNA"/>
</dbReference>
<dbReference type="Pfam" id="PF00651">
    <property type="entry name" value="BTB"/>
    <property type="match status" value="1"/>
</dbReference>
<sequence>MDRPRTDIVVKNVKGRLLRREESYTETSFPESADDQTEDDVALYLNPHHKSEVYTFDPAALSPKFSSNVSPALQRNVRAWCEATGLPTTITIHFMDRIFHVHKFPLVSRSGYFKKALKEAKDVTMASDEVPGGVDIFELALNFCYGSTILMEPTNIAEISCVADYLQMSEDYGRANLCERSELYLNQVALQSWDDTLVVLLHCENLNPYAEQLGIVRQCLDAMAFMACVEVLGPVARKAMPGKTGELQCWEMRESSCLPWWIQDLVALPPGLFVKMVLALRREGMQENSVGQVVTAFADRWIFGDAGVDHTVLVQKGSDKCWVMEPQTTPELSVLVESVVRVLPLERNVVPIGFLFGLLRRGLTCASLHEDCRIQLETRIALQFEHATLLDLLLPSNKEKDGSCVFRNELDSMERILKLFLTRFRGYDETRVGDMSMLSEVGKVWDEYLTEIAFDSSITPARFAELIERIPAYMRVVHDHVYRAIHTYLKAHPSSNQEDRVTVCRTLNCQKLSQEACAHAVQNELMPLRLVVQAMFMQQLQTRSVLTSRIESASQSFREPPKPTLSAHHSRSILPEASTFYYPAPGASSRRHVCDYSQDSFRSVGSSFRDNDLYIDDLMYAASQNIVKKEMSVPTVPIMPIAPVTPAKMDYEVTESRLRSLEAELSKMRVALAHSMSQQASTSAHQPKVVTKGGDDELVRKTSLHSSRSGGHRMVPVEDMGMSTMNCTPTGCLAHLQPVNRTSGLLAKTLQKLTRFSGFGKSKAAVKHVREPVISAPIVESVERGPLRGFPVQAQNCSHELASRFDYPEMGRFVGRNDSMPRPVSSRVQKPSHHVRHRSFS</sequence>
<feature type="domain" description="NPH3" evidence="5">
    <location>
        <begin position="259"/>
        <end position="541"/>
    </location>
</feature>
<dbReference type="Gene3D" id="3.30.710.10">
    <property type="entry name" value="Potassium Channel Kv1.1, Chain A"/>
    <property type="match status" value="1"/>
</dbReference>
<evidence type="ECO:0000256" key="3">
    <source>
        <dbReference type="SAM" id="MobiDB-lite"/>
    </source>
</evidence>